<comment type="caution">
    <text evidence="1">The sequence shown here is derived from an EMBL/GenBank/DDBJ whole genome shotgun (WGS) entry which is preliminary data.</text>
</comment>
<evidence type="ECO:0000313" key="2">
    <source>
        <dbReference type="Proteomes" id="UP001527099"/>
    </source>
</evidence>
<protein>
    <submittedName>
        <fullName evidence="1">Uncharacterized protein</fullName>
    </submittedName>
</protein>
<keyword evidence="2" id="KW-1185">Reference proteome</keyword>
<dbReference type="RefSeq" id="WP_268614739.1">
    <property type="nucleotide sequence ID" value="NZ_JAMDMX010000028.1"/>
</dbReference>
<organism evidence="1 2">
    <name type="scientific">Paenibacillus alginolyticus</name>
    <dbReference type="NCBI Taxonomy" id="59839"/>
    <lineage>
        <taxon>Bacteria</taxon>
        <taxon>Bacillati</taxon>
        <taxon>Bacillota</taxon>
        <taxon>Bacilli</taxon>
        <taxon>Bacillales</taxon>
        <taxon>Paenibacillaceae</taxon>
        <taxon>Paenibacillus</taxon>
    </lineage>
</organism>
<proteinExistence type="predicted"/>
<sequence length="76" mass="8953">MNNCKICVKQQSYDPYFVMEQDSFVIYHAPIEKQLVGYLYVEPKRHVESWGPLYSNKGLFLSALCRIISFNDEVCR</sequence>
<evidence type="ECO:0000313" key="1">
    <source>
        <dbReference type="EMBL" id="MCY9693232.1"/>
    </source>
</evidence>
<dbReference type="InterPro" id="IPR036265">
    <property type="entry name" value="HIT-like_sf"/>
</dbReference>
<gene>
    <name evidence="1" type="ORF">M5X19_10080</name>
</gene>
<dbReference type="SUPFAM" id="SSF54197">
    <property type="entry name" value="HIT-like"/>
    <property type="match status" value="1"/>
</dbReference>
<reference evidence="1 2" key="1">
    <citation type="submission" date="2022-05" db="EMBL/GenBank/DDBJ databases">
        <title>Genome Sequencing of Bee-Associated Microbes.</title>
        <authorList>
            <person name="Dunlap C."/>
        </authorList>
    </citation>
    <scope>NUCLEOTIDE SEQUENCE [LARGE SCALE GENOMIC DNA]</scope>
    <source>
        <strain evidence="1 2">NRRL B-14421</strain>
    </source>
</reference>
<dbReference type="Proteomes" id="UP001527099">
    <property type="component" value="Unassembled WGS sequence"/>
</dbReference>
<name>A0ABT4GAL8_9BACL</name>
<dbReference type="EMBL" id="JAMDMX010000028">
    <property type="protein sequence ID" value="MCY9693232.1"/>
    <property type="molecule type" value="Genomic_DNA"/>
</dbReference>
<accession>A0ABT4GAL8</accession>